<dbReference type="RefSeq" id="WP_152355154.1">
    <property type="nucleotide sequence ID" value="NZ_JBHLXF010000006.1"/>
</dbReference>
<gene>
    <name evidence="1" type="ORF">DSM100238_0516</name>
</gene>
<evidence type="ECO:0000313" key="1">
    <source>
        <dbReference type="EMBL" id="KAB8300789.1"/>
    </source>
</evidence>
<name>A0A6A2W2V4_9BIFI</name>
<protein>
    <submittedName>
        <fullName evidence="1">Uncharacterized protein</fullName>
    </submittedName>
</protein>
<sequence length="62" mass="6758">MVVIMLFCLGKTTRSAERPITLGKTTRSAERPITLDGTAHARMLQDNGDAGPMREILCEPAD</sequence>
<reference evidence="1 2" key="1">
    <citation type="submission" date="2019-09" db="EMBL/GenBank/DDBJ databases">
        <title>Characterization of the phylogenetic diversity of two novel species belonging to the genus Bifidobacterium: Bifidobacterium cebidarum sp. nov. and Bifidobacterium leontopitheci sp. nov.</title>
        <authorList>
            <person name="Lugli G.A."/>
            <person name="Duranti S."/>
            <person name="Milani C."/>
            <person name="Turroni F."/>
            <person name="Ventura M."/>
        </authorList>
    </citation>
    <scope>NUCLEOTIDE SEQUENCE [LARGE SCALE GENOMIC DNA]</scope>
    <source>
        <strain evidence="1 2">DSM 100238</strain>
    </source>
</reference>
<dbReference type="EMBL" id="WBSO01000002">
    <property type="protein sequence ID" value="KAB8300789.1"/>
    <property type="molecule type" value="Genomic_DNA"/>
</dbReference>
<comment type="caution">
    <text evidence="1">The sequence shown here is derived from an EMBL/GenBank/DDBJ whole genome shotgun (WGS) entry which is preliminary data.</text>
</comment>
<keyword evidence="2" id="KW-1185">Reference proteome</keyword>
<dbReference type="Proteomes" id="UP000440041">
    <property type="component" value="Unassembled WGS sequence"/>
</dbReference>
<accession>A0A6A2W2V4</accession>
<dbReference type="AlphaFoldDB" id="A0A6A2W2V4"/>
<organism evidence="1 2">
    <name type="scientific">Bifidobacterium apri</name>
    <dbReference type="NCBI Taxonomy" id="1769423"/>
    <lineage>
        <taxon>Bacteria</taxon>
        <taxon>Bacillati</taxon>
        <taxon>Actinomycetota</taxon>
        <taxon>Actinomycetes</taxon>
        <taxon>Bifidobacteriales</taxon>
        <taxon>Bifidobacteriaceae</taxon>
        <taxon>Bifidobacterium</taxon>
    </lineage>
</organism>
<proteinExistence type="predicted"/>
<evidence type="ECO:0000313" key="2">
    <source>
        <dbReference type="Proteomes" id="UP000440041"/>
    </source>
</evidence>